<dbReference type="Pfam" id="PF03459">
    <property type="entry name" value="TOBE"/>
    <property type="match status" value="2"/>
</dbReference>
<protein>
    <submittedName>
        <fullName evidence="7">TOBE domain-containing protein</fullName>
    </submittedName>
</protein>
<feature type="domain" description="Mop" evidence="6">
    <location>
        <begin position="124"/>
        <end position="190"/>
    </location>
</feature>
<dbReference type="InterPro" id="IPR008995">
    <property type="entry name" value="Mo/tungstate-bd_C_term_dom"/>
</dbReference>
<keyword evidence="2 5" id="KW-0813">Transport</keyword>
<dbReference type="Pfam" id="PF00126">
    <property type="entry name" value="HTH_1"/>
    <property type="match status" value="1"/>
</dbReference>
<dbReference type="RefSeq" id="WP_252681965.1">
    <property type="nucleotide sequence ID" value="NZ_JAMXHT010000005.1"/>
</dbReference>
<dbReference type="SUPFAM" id="SSF50331">
    <property type="entry name" value="MOP-like"/>
    <property type="match status" value="2"/>
</dbReference>
<evidence type="ECO:0000256" key="1">
    <source>
        <dbReference type="ARBA" id="ARBA00008110"/>
    </source>
</evidence>
<sequence length="274" mass="28404">MLELDGTIWLRAGEDNWGGHGRIELLAAIGQTGSITAGAKAVGLSYKAAWDAIDTMNNLAGEPLVVRTTGGKGGGGSVLTPRAQRLIESFRVLEAEHRRFVECLDAAARAASEDAHLLRRLMLRTSARNALFGTVESVASGAVNDVVSLRLPGGQAVAATITQESTHALGLAPGVQAVALIKAPAVMLLRSMGDGVGEWRVSAENQLPCVVTEIRDGAVQAEVRLRLLDAHAASAGETVLVAMLSRTAVETLGLAEGVEAVAVFEASSVILGLA</sequence>
<keyword evidence="3 5" id="KW-0500">Molybdenum</keyword>
<dbReference type="PROSITE" id="PS51866">
    <property type="entry name" value="MOP"/>
    <property type="match status" value="2"/>
</dbReference>
<organism evidence="7 8">
    <name type="scientific">Ralstonia soli</name>
    <dbReference type="NCBI Taxonomy" id="2953896"/>
    <lineage>
        <taxon>Bacteria</taxon>
        <taxon>Pseudomonadati</taxon>
        <taxon>Pseudomonadota</taxon>
        <taxon>Betaproteobacteria</taxon>
        <taxon>Burkholderiales</taxon>
        <taxon>Burkholderiaceae</taxon>
        <taxon>Ralstonia</taxon>
    </lineage>
</organism>
<dbReference type="SUPFAM" id="SSF46785">
    <property type="entry name" value="Winged helix' DNA-binding domain"/>
    <property type="match status" value="1"/>
</dbReference>
<dbReference type="PIRSF" id="PIRSF005763">
    <property type="entry name" value="Txn_reg_ModE"/>
    <property type="match status" value="1"/>
</dbReference>
<dbReference type="NCBIfam" id="TIGR00637">
    <property type="entry name" value="ModE_repress"/>
    <property type="match status" value="1"/>
</dbReference>
<dbReference type="InterPro" id="IPR036388">
    <property type="entry name" value="WH-like_DNA-bd_sf"/>
</dbReference>
<feature type="domain" description="Mop" evidence="6">
    <location>
        <begin position="200"/>
        <end position="273"/>
    </location>
</feature>
<dbReference type="InterPro" id="IPR051815">
    <property type="entry name" value="Molybdate_resp_trans_reg"/>
</dbReference>
<reference evidence="7" key="1">
    <citation type="submission" date="2022-06" db="EMBL/GenBank/DDBJ databases">
        <authorList>
            <person name="Lu C.-H."/>
        </authorList>
    </citation>
    <scope>NUCLEOTIDE SEQUENCE</scope>
    <source>
        <strain evidence="7">21MJYT02-11</strain>
    </source>
</reference>
<dbReference type="InterPro" id="IPR000847">
    <property type="entry name" value="LysR_HTH_N"/>
</dbReference>
<evidence type="ECO:0000313" key="8">
    <source>
        <dbReference type="Proteomes" id="UP001162811"/>
    </source>
</evidence>
<evidence type="ECO:0000256" key="5">
    <source>
        <dbReference type="PIRNR" id="PIRNR005763"/>
    </source>
</evidence>
<dbReference type="Gene3D" id="1.10.10.10">
    <property type="entry name" value="Winged helix-like DNA-binding domain superfamily/Winged helix DNA-binding domain"/>
    <property type="match status" value="1"/>
</dbReference>
<keyword evidence="4" id="KW-0677">Repeat</keyword>
<dbReference type="PANTHER" id="PTHR30432">
    <property type="entry name" value="TRANSCRIPTIONAL REGULATOR MODE"/>
    <property type="match status" value="1"/>
</dbReference>
<keyword evidence="8" id="KW-1185">Reference proteome</keyword>
<gene>
    <name evidence="7" type="ORF">NG900_15550</name>
</gene>
<reference evidence="7" key="2">
    <citation type="journal article" date="2023" name="Front. Microbiol.">
        <title>Ralstonia chuxiongensis sp. nov., Ralstonia mojiangensis sp. nov., and Ralstonia soli sp. nov., isolated from tobacco fields, are three novel species in the family Burkholderiaceae.</title>
        <authorList>
            <person name="Lu C.H."/>
            <person name="Zhang Y.Y."/>
            <person name="Jiang N."/>
            <person name="Chen W."/>
            <person name="Shao X."/>
            <person name="Zhao Z.M."/>
            <person name="Lu W.L."/>
            <person name="Hu X."/>
            <person name="Xi Y.X."/>
            <person name="Zou S.Y."/>
            <person name="Wei Q.J."/>
            <person name="Lin Z.L."/>
            <person name="Gong L."/>
            <person name="Gai X.T."/>
            <person name="Zhang L.Q."/>
            <person name="Li J.Y."/>
            <person name="Jin Y."/>
            <person name="Xia Z.Y."/>
        </authorList>
    </citation>
    <scope>NUCLEOTIDE SEQUENCE</scope>
    <source>
        <strain evidence="7">21MJYT02-11</strain>
    </source>
</reference>
<evidence type="ECO:0000313" key="7">
    <source>
        <dbReference type="EMBL" id="MCO5399613.1"/>
    </source>
</evidence>
<comment type="caution">
    <text evidence="7">The sequence shown here is derived from an EMBL/GenBank/DDBJ whole genome shotgun (WGS) entry which is preliminary data.</text>
</comment>
<accession>A0ABT1AMH0</accession>
<evidence type="ECO:0000259" key="6">
    <source>
        <dbReference type="PROSITE" id="PS51866"/>
    </source>
</evidence>
<dbReference type="InterPro" id="IPR016462">
    <property type="entry name" value="ModE"/>
</dbReference>
<evidence type="ECO:0000256" key="4">
    <source>
        <dbReference type="ARBA" id="ARBA00022737"/>
    </source>
</evidence>
<dbReference type="Proteomes" id="UP001162811">
    <property type="component" value="Unassembled WGS sequence"/>
</dbReference>
<name>A0ABT1AMH0_9RALS</name>
<dbReference type="EMBL" id="JAMXHT010000005">
    <property type="protein sequence ID" value="MCO5399613.1"/>
    <property type="molecule type" value="Genomic_DNA"/>
</dbReference>
<dbReference type="InterPro" id="IPR003725">
    <property type="entry name" value="ModE-bd_N"/>
</dbReference>
<proteinExistence type="inferred from homology"/>
<dbReference type="Gene3D" id="2.40.50.100">
    <property type="match status" value="2"/>
</dbReference>
<evidence type="ECO:0000256" key="2">
    <source>
        <dbReference type="ARBA" id="ARBA00022448"/>
    </source>
</evidence>
<comment type="similarity">
    <text evidence="1 5">Belongs to the ModE family.</text>
</comment>
<dbReference type="InterPro" id="IPR004606">
    <property type="entry name" value="Mop_domain"/>
</dbReference>
<evidence type="ECO:0000256" key="3">
    <source>
        <dbReference type="ARBA" id="ARBA00022505"/>
    </source>
</evidence>
<dbReference type="InterPro" id="IPR036390">
    <property type="entry name" value="WH_DNA-bd_sf"/>
</dbReference>
<dbReference type="NCBIfam" id="TIGR00638">
    <property type="entry name" value="Mop"/>
    <property type="match status" value="1"/>
</dbReference>
<dbReference type="PANTHER" id="PTHR30432:SF1">
    <property type="entry name" value="DNA-BINDING TRANSCRIPTIONAL DUAL REGULATOR MODE"/>
    <property type="match status" value="1"/>
</dbReference>
<dbReference type="InterPro" id="IPR005116">
    <property type="entry name" value="Transp-assoc_OB_typ1"/>
</dbReference>